<dbReference type="GO" id="GO:0051603">
    <property type="term" value="P:proteolysis involved in protein catabolic process"/>
    <property type="evidence" value="ECO:0007669"/>
    <property type="project" value="TreeGrafter"/>
</dbReference>
<comment type="similarity">
    <text evidence="2">Belongs to the peptidase M16 family.</text>
</comment>
<dbReference type="SUPFAM" id="SSF63411">
    <property type="entry name" value="LuxS/MPP-like metallohydrolase"/>
    <property type="match status" value="4"/>
</dbReference>
<evidence type="ECO:0000313" key="13">
    <source>
        <dbReference type="Proteomes" id="UP000232323"/>
    </source>
</evidence>
<feature type="domain" description="Peptidase M16 middle/third" evidence="10">
    <location>
        <begin position="506"/>
        <end position="839"/>
    </location>
</feature>
<dbReference type="Pfam" id="PF00675">
    <property type="entry name" value="Peptidase_M16"/>
    <property type="match status" value="1"/>
</dbReference>
<name>A0A250XFS7_9CHLO</name>
<feature type="domain" description="Coenzyme PQQ synthesis protein F-like C-terminal lobe" evidence="11">
    <location>
        <begin position="1002"/>
        <end position="1101"/>
    </location>
</feature>
<dbReference type="EMBL" id="BEGY01000073">
    <property type="protein sequence ID" value="GAX81935.1"/>
    <property type="molecule type" value="Genomic_DNA"/>
</dbReference>
<dbReference type="InterPro" id="IPR001431">
    <property type="entry name" value="Pept_M16_Zn_BS"/>
</dbReference>
<keyword evidence="4" id="KW-0479">Metal-binding</keyword>
<evidence type="ECO:0000259" key="9">
    <source>
        <dbReference type="Pfam" id="PF00675"/>
    </source>
</evidence>
<evidence type="ECO:0000256" key="4">
    <source>
        <dbReference type="ARBA" id="ARBA00022723"/>
    </source>
</evidence>
<dbReference type="Proteomes" id="UP000232323">
    <property type="component" value="Unassembled WGS sequence"/>
</dbReference>
<dbReference type="PANTHER" id="PTHR43690:SF18">
    <property type="entry name" value="INSULIN-DEGRADING ENZYME-RELATED"/>
    <property type="match status" value="1"/>
</dbReference>
<evidence type="ECO:0000256" key="8">
    <source>
        <dbReference type="SAM" id="MobiDB-lite"/>
    </source>
</evidence>
<sequence length="1177" mass="131011">MKVPAVSCYYGKTVAVDIKKPFCDTRKYRSLNLQNGLRLLLVSDPEAVFAASCMNVRAGYFDDPEEIPGLAHLLEHAVHLGSSKYPEPQEYKTFLTKHGGSSNASTSMVHTSFHFKVHHTQLQGALDRAAQFFICPLLLEDSIKAEVDNVHAEFSRNCNSDDRKLLQLRRSCLGSPLNKFSTGSCVTLKEVPASRGWRLDYVLRHYWERQYTGGSLCVSVVAPQSLDILEEWATASFRDVRCSNGKASYLHYTCNNAGDTEEQQGPCIVTHSCDGSTVKAGQAQDQGQEKCQEAEPAGAEAQRADRDVQLDVQGLQYKTPPLGPAWSGWFDCCDNGPHSHSRLHSGDDTSLSPLPNQGSAPHDVFSRIVQPGQLGLLYLVLPQRELREIEVSWYLPYSSMRDVRSKPWRWVGHLIGHEGRGSLAYELKRLGLVQSLTVGMRDEVKLGRGFMFWGLTIQLTKKGLEAWRLEQLLVAVHDALHVVKSTKECERLKIFEEIQELANLRFRYQDRQEPLDLAKEAANRLHYFQPEEVLSTSLLQGYDGTALDSFLSHLIPTNMNVYFSSTSHAPATTPLREQWYGARFGVQPLDQVLQTILGTAGGPDPPSTLFHTMANAASRQPLSLNLHLPAANWTLPVDVQLIVPPKQESAYSAVELSESQGSAVPGGVSTHPDRHLLNLSAAPELVFEDAGLQAWHKSDVSLGLPKVHVYLHLLTPEVYCSSHNLVVAKLYCRLLDDLLEPEVYTAQLTASSYSLSASDTGLVFHFHGYSSIVMKLVALVLKTMALDLLEGNNVNSRFLIMQEEQRQAWQLWCHSNPLTHAEYHVDHLLQRPHWHVKDDLLPALSRVLPEDVLNWGAALVGRPSAAGPLATPLKVHMLMYGNVSRENAVGLALNVKDYLRPAGLSQETTSVLRPRVRQLPLSSEIQALQSQTVRPHPCSNTEDGASVSAVHREATSSAVHTPCLVHTPENLNPKNSNSAVFYLCQVGEGTPVDVCTSVLLDLLQRIASKPCFHALRTKQRLGYTAGCQVHTLQNIVGFAVRIQSATHSATTLQQRITSWLAQYRTDLACTTQEQFEQYKSSLTEHYMEPARSLQDAAARTWRPIRRLCWDWDVRLLKARCLAEVTLQEVVLFYDHHIHPEGSKARALCCQIHGGIHDALTAEAAVVHTPEITVYCLS</sequence>
<keyword evidence="6" id="KW-0862">Zinc</keyword>
<feature type="region of interest" description="Disordered" evidence="8">
    <location>
        <begin position="281"/>
        <end position="304"/>
    </location>
</feature>
<evidence type="ECO:0000313" key="12">
    <source>
        <dbReference type="EMBL" id="GAX81935.1"/>
    </source>
</evidence>
<dbReference type="InterPro" id="IPR011765">
    <property type="entry name" value="Pept_M16_N"/>
</dbReference>
<dbReference type="Gene3D" id="3.30.830.10">
    <property type="entry name" value="Metalloenzyme, LuxS/M16 peptidase-like"/>
    <property type="match status" value="4"/>
</dbReference>
<organism evidence="12 13">
    <name type="scientific">Chlamydomonas eustigma</name>
    <dbReference type="NCBI Taxonomy" id="1157962"/>
    <lineage>
        <taxon>Eukaryota</taxon>
        <taxon>Viridiplantae</taxon>
        <taxon>Chlorophyta</taxon>
        <taxon>core chlorophytes</taxon>
        <taxon>Chlorophyceae</taxon>
        <taxon>CS clade</taxon>
        <taxon>Chlamydomonadales</taxon>
        <taxon>Chlamydomonadaceae</taxon>
        <taxon>Chlamydomonas</taxon>
    </lineage>
</organism>
<evidence type="ECO:0008006" key="14">
    <source>
        <dbReference type="Google" id="ProtNLM"/>
    </source>
</evidence>
<keyword evidence="7" id="KW-0482">Metalloprotease</keyword>
<dbReference type="InterPro" id="IPR032632">
    <property type="entry name" value="Peptidase_M16_M"/>
</dbReference>
<dbReference type="Pfam" id="PF16187">
    <property type="entry name" value="Peptidase_M16_M"/>
    <property type="match status" value="1"/>
</dbReference>
<comment type="caution">
    <text evidence="12">The sequence shown here is derived from an EMBL/GenBank/DDBJ whole genome shotgun (WGS) entry which is preliminary data.</text>
</comment>
<evidence type="ECO:0000256" key="2">
    <source>
        <dbReference type="ARBA" id="ARBA00007261"/>
    </source>
</evidence>
<dbReference type="GO" id="GO:0005739">
    <property type="term" value="C:mitochondrion"/>
    <property type="evidence" value="ECO:0007669"/>
    <property type="project" value="TreeGrafter"/>
</dbReference>
<evidence type="ECO:0000259" key="11">
    <source>
        <dbReference type="Pfam" id="PF22456"/>
    </source>
</evidence>
<dbReference type="InterPro" id="IPR011249">
    <property type="entry name" value="Metalloenz_LuxS/M16"/>
</dbReference>
<dbReference type="Pfam" id="PF22456">
    <property type="entry name" value="PqqF-like_C_4"/>
    <property type="match status" value="1"/>
</dbReference>
<dbReference type="AlphaFoldDB" id="A0A250XFS7"/>
<dbReference type="GO" id="GO:0046872">
    <property type="term" value="F:metal ion binding"/>
    <property type="evidence" value="ECO:0007669"/>
    <property type="project" value="UniProtKB-KW"/>
</dbReference>
<accession>A0A250XFS7</accession>
<dbReference type="InterPro" id="IPR054734">
    <property type="entry name" value="PqqF-like_C_4"/>
</dbReference>
<evidence type="ECO:0000259" key="10">
    <source>
        <dbReference type="Pfam" id="PF16187"/>
    </source>
</evidence>
<feature type="domain" description="Peptidase M16 N-terminal" evidence="9">
    <location>
        <begin position="39"/>
        <end position="157"/>
    </location>
</feature>
<evidence type="ECO:0000256" key="6">
    <source>
        <dbReference type="ARBA" id="ARBA00022833"/>
    </source>
</evidence>
<keyword evidence="3" id="KW-0645">Protease</keyword>
<dbReference type="STRING" id="1157962.A0A250XFS7"/>
<evidence type="ECO:0000256" key="1">
    <source>
        <dbReference type="ARBA" id="ARBA00001947"/>
    </source>
</evidence>
<evidence type="ECO:0000256" key="3">
    <source>
        <dbReference type="ARBA" id="ARBA00022670"/>
    </source>
</evidence>
<dbReference type="GO" id="GO:0005829">
    <property type="term" value="C:cytosol"/>
    <property type="evidence" value="ECO:0007669"/>
    <property type="project" value="TreeGrafter"/>
</dbReference>
<comment type="cofactor">
    <cofactor evidence="1">
        <name>Zn(2+)</name>
        <dbReference type="ChEBI" id="CHEBI:29105"/>
    </cofactor>
</comment>
<dbReference type="PANTHER" id="PTHR43690">
    <property type="entry name" value="NARDILYSIN"/>
    <property type="match status" value="1"/>
</dbReference>
<evidence type="ECO:0000256" key="7">
    <source>
        <dbReference type="ARBA" id="ARBA00023049"/>
    </source>
</evidence>
<gene>
    <name evidence="12" type="ORF">CEUSTIGMA_g9363.t1</name>
</gene>
<dbReference type="FunFam" id="3.30.830.10:FF:000012">
    <property type="entry name" value="Protease 3"/>
    <property type="match status" value="1"/>
</dbReference>
<protein>
    <recommendedName>
        <fullName evidence="14">Peptidase M16 N-terminal domain-containing protein</fullName>
    </recommendedName>
</protein>
<dbReference type="GO" id="GO:0004222">
    <property type="term" value="F:metalloendopeptidase activity"/>
    <property type="evidence" value="ECO:0007669"/>
    <property type="project" value="InterPro"/>
</dbReference>
<dbReference type="GO" id="GO:0043171">
    <property type="term" value="P:peptide catabolic process"/>
    <property type="evidence" value="ECO:0007669"/>
    <property type="project" value="TreeGrafter"/>
</dbReference>
<dbReference type="PROSITE" id="PS00143">
    <property type="entry name" value="INSULINASE"/>
    <property type="match status" value="1"/>
</dbReference>
<keyword evidence="5" id="KW-0378">Hydrolase</keyword>
<dbReference type="OrthoDB" id="952271at2759"/>
<keyword evidence="13" id="KW-1185">Reference proteome</keyword>
<reference evidence="12 13" key="1">
    <citation type="submission" date="2017-08" db="EMBL/GenBank/DDBJ databases">
        <title>Acidophilic green algal genome provides insights into adaptation to an acidic environment.</title>
        <authorList>
            <person name="Hirooka S."/>
            <person name="Hirose Y."/>
            <person name="Kanesaki Y."/>
            <person name="Higuchi S."/>
            <person name="Fujiwara T."/>
            <person name="Onuma R."/>
            <person name="Era A."/>
            <person name="Ohbayashi R."/>
            <person name="Uzuka A."/>
            <person name="Nozaki H."/>
            <person name="Yoshikawa H."/>
            <person name="Miyagishima S.Y."/>
        </authorList>
    </citation>
    <scope>NUCLEOTIDE SEQUENCE [LARGE SCALE GENOMIC DNA]</scope>
    <source>
        <strain evidence="12 13">NIES-2499</strain>
    </source>
</reference>
<dbReference type="InterPro" id="IPR050626">
    <property type="entry name" value="Peptidase_M16"/>
</dbReference>
<proteinExistence type="inferred from homology"/>
<evidence type="ECO:0000256" key="5">
    <source>
        <dbReference type="ARBA" id="ARBA00022801"/>
    </source>
</evidence>